<evidence type="ECO:0000313" key="2">
    <source>
        <dbReference type="EMBL" id="EET03146.1"/>
    </source>
</evidence>
<reference evidence="3" key="1">
    <citation type="submission" date="2007-08" db="EMBL/GenBank/DDBJ databases">
        <title>Annotation of Burkholderia pseudomallei 1710a.</title>
        <authorList>
            <person name="Harkins D.M."/>
            <person name="DeShazer D."/>
            <person name="Woods D.E."/>
            <person name="Brinkac L.M."/>
            <person name="Brown K.A."/>
            <person name="Hung G.C."/>
            <person name="Tuanyok A."/>
            <person name="Zhang B."/>
            <person name="Nierman W.C."/>
        </authorList>
    </citation>
    <scope>NUCLEOTIDE SEQUENCE [LARGE SCALE GENOMIC DNA]</scope>
    <source>
        <strain evidence="3">1710a</strain>
    </source>
</reference>
<organism evidence="2 3">
    <name type="scientific">Burkholderia pseudomallei 1710a</name>
    <dbReference type="NCBI Taxonomy" id="320371"/>
    <lineage>
        <taxon>Bacteria</taxon>
        <taxon>Pseudomonadati</taxon>
        <taxon>Pseudomonadota</taxon>
        <taxon>Betaproteobacteria</taxon>
        <taxon>Burkholderiales</taxon>
        <taxon>Burkholderiaceae</taxon>
        <taxon>Burkholderia</taxon>
        <taxon>pseudomallei group</taxon>
    </lineage>
</organism>
<dbReference type="AlphaFoldDB" id="A0A0E1VT33"/>
<dbReference type="EMBL" id="CM000833">
    <property type="protein sequence ID" value="EET03146.1"/>
    <property type="molecule type" value="Genomic_DNA"/>
</dbReference>
<name>A0A0E1VT33_BURPE</name>
<proteinExistence type="predicted"/>
<reference evidence="2 3" key="2">
    <citation type="submission" date="2009-05" db="EMBL/GenBank/DDBJ databases">
        <authorList>
            <person name="Harkins D.M."/>
            <person name="DeShazer D."/>
            <person name="Woods D.E."/>
            <person name="Brinkac L.M."/>
            <person name="Brown K.A."/>
            <person name="Hung G.C."/>
            <person name="Tuanyok A."/>
            <person name="Zhang B."/>
            <person name="Nierman W.C."/>
        </authorList>
    </citation>
    <scope>NUCLEOTIDE SEQUENCE [LARGE SCALE GENOMIC DNA]</scope>
    <source>
        <strain evidence="2 3">1710a</strain>
    </source>
</reference>
<gene>
    <name evidence="2" type="ORF">BURPS1710A_A2551</name>
</gene>
<dbReference type="RefSeq" id="WP_004194464.1">
    <property type="nucleotide sequence ID" value="NZ_CM000833.1"/>
</dbReference>
<sequence length="62" mass="6777">MAASLRRAPPNRENIVRISGGRFIGIGLAAVPTSRAHCRARRKGWPANGATRRSVCRGPRLR</sequence>
<dbReference type="Proteomes" id="UP000001812">
    <property type="component" value="Chromosome II"/>
</dbReference>
<dbReference type="HOGENOM" id="CLU_208333_0_0_4"/>
<feature type="region of interest" description="Disordered" evidence="1">
    <location>
        <begin position="42"/>
        <end position="62"/>
    </location>
</feature>
<evidence type="ECO:0000256" key="1">
    <source>
        <dbReference type="SAM" id="MobiDB-lite"/>
    </source>
</evidence>
<evidence type="ECO:0000313" key="3">
    <source>
        <dbReference type="Proteomes" id="UP000001812"/>
    </source>
</evidence>
<protein>
    <submittedName>
        <fullName evidence="2">Uncharacterized protein</fullName>
    </submittedName>
</protein>
<accession>A0A0E1VT33</accession>
<dbReference type="GeneID" id="93064705"/>